<dbReference type="SUPFAM" id="SSF56784">
    <property type="entry name" value="HAD-like"/>
    <property type="match status" value="1"/>
</dbReference>
<dbReference type="InterPro" id="IPR023214">
    <property type="entry name" value="HAD_sf"/>
</dbReference>
<proteinExistence type="predicted"/>
<comment type="caution">
    <text evidence="1">The sequence shown here is derived from an EMBL/GenBank/DDBJ whole genome shotgun (WGS) entry which is preliminary data.</text>
</comment>
<dbReference type="GO" id="GO:0016787">
    <property type="term" value="F:hydrolase activity"/>
    <property type="evidence" value="ECO:0007669"/>
    <property type="project" value="UniProtKB-KW"/>
</dbReference>
<dbReference type="NCBIfam" id="TIGR00099">
    <property type="entry name" value="Cof-subfamily"/>
    <property type="match status" value="1"/>
</dbReference>
<dbReference type="PANTHER" id="PTHR10000:SF8">
    <property type="entry name" value="HAD SUPERFAMILY HYDROLASE-LIKE, TYPE 3"/>
    <property type="match status" value="1"/>
</dbReference>
<evidence type="ECO:0000313" key="2">
    <source>
        <dbReference type="Proteomes" id="UP001652445"/>
    </source>
</evidence>
<dbReference type="Proteomes" id="UP001652445">
    <property type="component" value="Unassembled WGS sequence"/>
</dbReference>
<dbReference type="InterPro" id="IPR006379">
    <property type="entry name" value="HAD-SF_hydro_IIB"/>
</dbReference>
<sequence length="273" mass="30653">MSGIRMIVSDLDGTLLSEDNRVTDTVKDAIDRFRLAGGLFTIATGRFGPSTESIIKQLNIDIPFILCNGGVLANQDRVLEMEMITLEETSSFLLECDRLGVTVMLFREDGLHAIRHSPQLELFEQKEGIRSSLIHALADDWLTTPVQKVVMVGDVKQIREIWQKQQSSFRKQYAITQSEDDLFEILPPFQSKGTTLKKLMTLMNLESREVMSIGNQMNDLDMLENSGIGVAVANSHPELKKKASYVCSKSYGEGVVEAMERFVFNSTIVRRDA</sequence>
<organism evidence="1 2">
    <name type="scientific">Paenibacillus baimaensis</name>
    <dbReference type="NCBI Taxonomy" id="2982185"/>
    <lineage>
        <taxon>Bacteria</taxon>
        <taxon>Bacillati</taxon>
        <taxon>Bacillota</taxon>
        <taxon>Bacilli</taxon>
        <taxon>Bacillales</taxon>
        <taxon>Paenibacillaceae</taxon>
        <taxon>Paenibacillus</taxon>
    </lineage>
</organism>
<dbReference type="Gene3D" id="3.30.1240.10">
    <property type="match status" value="1"/>
</dbReference>
<dbReference type="RefSeq" id="WP_262684153.1">
    <property type="nucleotide sequence ID" value="NZ_JAOQIO010000034.1"/>
</dbReference>
<dbReference type="NCBIfam" id="TIGR01484">
    <property type="entry name" value="HAD-SF-IIB"/>
    <property type="match status" value="1"/>
</dbReference>
<dbReference type="PANTHER" id="PTHR10000">
    <property type="entry name" value="PHOSPHOSERINE PHOSPHATASE"/>
    <property type="match status" value="1"/>
</dbReference>
<reference evidence="1 2" key="1">
    <citation type="submission" date="2022-09" db="EMBL/GenBank/DDBJ databases">
        <authorList>
            <person name="Han X.L."/>
            <person name="Wang Q."/>
            <person name="Lu T."/>
        </authorList>
    </citation>
    <scope>NUCLEOTIDE SEQUENCE [LARGE SCALE GENOMIC DNA]</scope>
    <source>
        <strain evidence="1 2">WQ 127069</strain>
    </source>
</reference>
<keyword evidence="1" id="KW-0378">Hydrolase</keyword>
<evidence type="ECO:0000313" key="1">
    <source>
        <dbReference type="EMBL" id="MCU6792786.1"/>
    </source>
</evidence>
<keyword evidence="2" id="KW-1185">Reference proteome</keyword>
<dbReference type="InterPro" id="IPR000150">
    <property type="entry name" value="Cof"/>
</dbReference>
<gene>
    <name evidence="1" type="ORF">OB236_11705</name>
</gene>
<dbReference type="Gene3D" id="3.40.50.1000">
    <property type="entry name" value="HAD superfamily/HAD-like"/>
    <property type="match status" value="1"/>
</dbReference>
<protein>
    <submittedName>
        <fullName evidence="1">Cof-type HAD-IIB family hydrolase</fullName>
    </submittedName>
</protein>
<accession>A0ABT2UF80</accession>
<dbReference type="Pfam" id="PF08282">
    <property type="entry name" value="Hydrolase_3"/>
    <property type="match status" value="1"/>
</dbReference>
<name>A0ABT2UF80_9BACL</name>
<dbReference type="SFLD" id="SFLDS00003">
    <property type="entry name" value="Haloacid_Dehalogenase"/>
    <property type="match status" value="1"/>
</dbReference>
<dbReference type="InterPro" id="IPR036412">
    <property type="entry name" value="HAD-like_sf"/>
</dbReference>
<dbReference type="EMBL" id="JAOQIO010000034">
    <property type="protein sequence ID" value="MCU6792786.1"/>
    <property type="molecule type" value="Genomic_DNA"/>
</dbReference>
<dbReference type="SFLD" id="SFLDG01140">
    <property type="entry name" value="C2.B:_Phosphomannomutase_and_P"/>
    <property type="match status" value="1"/>
</dbReference>